<dbReference type="KEGG" id="alm:AO498_08635"/>
<dbReference type="Proteomes" id="UP000073816">
    <property type="component" value="Chromosome"/>
</dbReference>
<reference evidence="3" key="1">
    <citation type="submission" date="2015-09" db="EMBL/GenBank/DDBJ databases">
        <title>Complete sequence of Algoriphagus sp. M8-2.</title>
        <authorList>
            <person name="Shintani M."/>
        </authorList>
    </citation>
    <scope>NUCLEOTIDE SEQUENCE [LARGE SCALE GENOMIC DNA]</scope>
    <source>
        <strain evidence="3">M8-2</strain>
    </source>
</reference>
<evidence type="ECO:0000256" key="1">
    <source>
        <dbReference type="SAM" id="SignalP"/>
    </source>
</evidence>
<dbReference type="InterPro" id="IPR023614">
    <property type="entry name" value="Porin_dom_sf"/>
</dbReference>
<protein>
    <recommendedName>
        <fullName evidence="4">Porin</fullName>
    </recommendedName>
</protein>
<evidence type="ECO:0008006" key="4">
    <source>
        <dbReference type="Google" id="ProtNLM"/>
    </source>
</evidence>
<proteinExistence type="predicted"/>
<evidence type="ECO:0000313" key="3">
    <source>
        <dbReference type="Proteomes" id="UP000073816"/>
    </source>
</evidence>
<dbReference type="RefSeq" id="WP_082792208.1">
    <property type="nucleotide sequence ID" value="NZ_CP012836.1"/>
</dbReference>
<dbReference type="Gene3D" id="2.40.160.10">
    <property type="entry name" value="Porin"/>
    <property type="match status" value="1"/>
</dbReference>
<accession>A0A142EMX6</accession>
<dbReference type="EMBL" id="CP012836">
    <property type="protein sequence ID" value="AMQ56481.1"/>
    <property type="molecule type" value="Genomic_DNA"/>
</dbReference>
<reference evidence="2 3" key="2">
    <citation type="journal article" date="2016" name="Genome Announc.">
        <title>Complete Genome Sequence of Algoriphagus sp. Strain M8-2, Isolated from a Brackish Lake.</title>
        <authorList>
            <person name="Muraguchi Y."/>
            <person name="Kushimoto K."/>
            <person name="Ohtsubo Y."/>
            <person name="Suzuki T."/>
            <person name="Dohra H."/>
            <person name="Kimbara K."/>
            <person name="Shintani M."/>
        </authorList>
    </citation>
    <scope>NUCLEOTIDE SEQUENCE [LARGE SCALE GENOMIC DNA]</scope>
    <source>
        <strain evidence="2 3">M8-2</strain>
    </source>
</reference>
<dbReference type="OrthoDB" id="862900at2"/>
<keyword evidence="3" id="KW-1185">Reference proteome</keyword>
<name>A0A142EMX6_9BACT</name>
<dbReference type="AlphaFoldDB" id="A0A142EMX6"/>
<evidence type="ECO:0000313" key="2">
    <source>
        <dbReference type="EMBL" id="AMQ56481.1"/>
    </source>
</evidence>
<dbReference type="PATRIC" id="fig|1727163.4.peg.1802"/>
<organism evidence="2 3">
    <name type="scientific">Algoriphagus sanaruensis</name>
    <dbReference type="NCBI Taxonomy" id="1727163"/>
    <lineage>
        <taxon>Bacteria</taxon>
        <taxon>Pseudomonadati</taxon>
        <taxon>Bacteroidota</taxon>
        <taxon>Cytophagia</taxon>
        <taxon>Cytophagales</taxon>
        <taxon>Cyclobacteriaceae</taxon>
        <taxon>Algoriphagus</taxon>
    </lineage>
</organism>
<gene>
    <name evidence="2" type="ORF">AO498_08635</name>
</gene>
<feature type="chain" id="PRO_5007494482" description="Porin" evidence="1">
    <location>
        <begin position="21"/>
        <end position="449"/>
    </location>
</feature>
<feature type="signal peptide" evidence="1">
    <location>
        <begin position="1"/>
        <end position="20"/>
    </location>
</feature>
<keyword evidence="1" id="KW-0732">Signal</keyword>
<dbReference type="STRING" id="1727163.AO498_08635"/>
<sequence length="449" mass="51307">MKSFLSISLLFLGFVSSIQAQEKERKIDLSPEVHFRTFWMNTDYPSRELKSDYALGMSLYSGINLTFNQNFSFSAGYRSFANAISSDYWLPDPITGQSNRYEAGLFDLLDTRDRFFGRMERLSISYSLHKFGLSLGRMDINTDWVNAQDGRLSPTVMEGIKAWFKPSAYWKFNFWAINRLNIRGSSEWLGIGETIGIFPQGRNISGKPGNYFQNTSSKRIGIAEADRSLGESSKLHFSMTHAQNIFNTYGLTFENNRKLTSKTLLFGIQSGLQHGLGNGGNDDSNLRYKDPKDVNYSISGRIGLKNSNWTTHLNVLHVGGKGRWLSPREWGKDAWYTFIPRERNEGFSKVNAVVGYGEYRFAKVPLSIYLHSGIHWLPDVSNAAENKYAMPSYQQTNFGLKIQSKWIKGLDVHLILVSKQALHSENLTPNQIFNKVELIHFNSIINWKW</sequence>